<dbReference type="Proteomes" id="UP001310594">
    <property type="component" value="Unassembled WGS sequence"/>
</dbReference>
<feature type="domain" description="DM2" evidence="2">
    <location>
        <begin position="270"/>
        <end position="347"/>
    </location>
</feature>
<protein>
    <submittedName>
        <fullName evidence="3">SWI/SNF and RSC complex subunit Ssr3</fullName>
        <ecNumber evidence="3">2.7.11.1</ecNumber>
    </submittedName>
</protein>
<dbReference type="EC" id="2.7.11.1" evidence="3"/>
<comment type="caution">
    <text evidence="3">The sequence shown here is derived from an EMBL/GenBank/DDBJ whole genome shotgun (WGS) entry which is preliminary data.</text>
</comment>
<name>A0AAN7ZRG0_9PEZI</name>
<dbReference type="InterPro" id="IPR019835">
    <property type="entry name" value="SWIB_domain"/>
</dbReference>
<evidence type="ECO:0000313" key="4">
    <source>
        <dbReference type="Proteomes" id="UP001310594"/>
    </source>
</evidence>
<feature type="region of interest" description="Disordered" evidence="1">
    <location>
        <begin position="172"/>
        <end position="192"/>
    </location>
</feature>
<sequence>MAANPHKRKISLADLTATFRNAGPMIPPQHPSQLNNPSASAAQQPTPAQLQAQRIDDMRRQEAARRASRKPTDRELPEDLADGVIIGDGVQRYKKLRDVERKLDSVMMRKRLDVGENLQRRYERREGVVRVWVSNSCDGQPWQVIEEGRADAEQVFELGDGGNATWRVKIEGRLLDDPSEEEETDEGAKDRKKPKFSSFFRAITVDFAPANNPSLHPDGYSAIEWRKPQPTLNHPISATDSAVNFDTLEFERKGDENENVNVTINLVRDEKNERFRLSPALAEILDTEEEDRAGAVQGVWEYCRAKGLQEDTERRSIICDDALRRLFNQDQIYFPYVPDLLVPHLLPLPPIQLHYTIRVDKDYIKSGSPPTVYDLRVPLPNPTMQALTKFHTSRSHLSTLKEIVKADEDLAVLVQKINNTNGKRKFYDSLSRDPGAFIQRWVKSQRRDLEVIAAEAGRNGEVEGEEWRRSGEGSVWQSGGRAVEEAVGGMLARKGGH</sequence>
<dbReference type="InterPro" id="IPR036885">
    <property type="entry name" value="SWIB_MDM2_dom_sf"/>
</dbReference>
<evidence type="ECO:0000256" key="1">
    <source>
        <dbReference type="SAM" id="MobiDB-lite"/>
    </source>
</evidence>
<evidence type="ECO:0000259" key="2">
    <source>
        <dbReference type="PROSITE" id="PS51925"/>
    </source>
</evidence>
<dbReference type="PROSITE" id="PS51925">
    <property type="entry name" value="SWIB_MDM2"/>
    <property type="match status" value="1"/>
</dbReference>
<dbReference type="SMART" id="SM00151">
    <property type="entry name" value="SWIB"/>
    <property type="match status" value="1"/>
</dbReference>
<dbReference type="PANTHER" id="PTHR13844">
    <property type="entry name" value="SWI/SNF-RELATED MATRIX-ASSOCIATED ACTIN-DEPENDENT REGULATOR OF CHROMATIN SUBFAMILY D"/>
    <property type="match status" value="1"/>
</dbReference>
<dbReference type="GO" id="GO:0004674">
    <property type="term" value="F:protein serine/threonine kinase activity"/>
    <property type="evidence" value="ECO:0007669"/>
    <property type="project" value="UniProtKB-EC"/>
</dbReference>
<accession>A0AAN7ZRG0</accession>
<organism evidence="3 4">
    <name type="scientific">Elasticomyces elasticus</name>
    <dbReference type="NCBI Taxonomy" id="574655"/>
    <lineage>
        <taxon>Eukaryota</taxon>
        <taxon>Fungi</taxon>
        <taxon>Dikarya</taxon>
        <taxon>Ascomycota</taxon>
        <taxon>Pezizomycotina</taxon>
        <taxon>Dothideomycetes</taxon>
        <taxon>Dothideomycetidae</taxon>
        <taxon>Mycosphaerellales</taxon>
        <taxon>Teratosphaeriaceae</taxon>
        <taxon>Elasticomyces</taxon>
    </lineage>
</organism>
<dbReference type="Pfam" id="PF02201">
    <property type="entry name" value="SWIB"/>
    <property type="match status" value="1"/>
</dbReference>
<dbReference type="EMBL" id="JAVRQU010000018">
    <property type="protein sequence ID" value="KAK5693062.1"/>
    <property type="molecule type" value="Genomic_DNA"/>
</dbReference>
<keyword evidence="3" id="KW-0808">Transferase</keyword>
<reference evidence="3" key="1">
    <citation type="submission" date="2023-08" db="EMBL/GenBank/DDBJ databases">
        <title>Black Yeasts Isolated from many extreme environments.</title>
        <authorList>
            <person name="Coleine C."/>
            <person name="Stajich J.E."/>
            <person name="Selbmann L."/>
        </authorList>
    </citation>
    <scope>NUCLEOTIDE SEQUENCE</scope>
    <source>
        <strain evidence="3">CCFEE 5810</strain>
    </source>
</reference>
<dbReference type="Gene3D" id="1.10.245.10">
    <property type="entry name" value="SWIB/MDM2 domain"/>
    <property type="match status" value="1"/>
</dbReference>
<gene>
    <name evidence="3" type="primary">ssr3</name>
    <name evidence="3" type="ORF">LTR97_010538</name>
</gene>
<dbReference type="InterPro" id="IPR003121">
    <property type="entry name" value="SWIB_MDM2_domain"/>
</dbReference>
<evidence type="ECO:0000313" key="3">
    <source>
        <dbReference type="EMBL" id="KAK5693062.1"/>
    </source>
</evidence>
<feature type="compositionally biased region" description="Low complexity" evidence="1">
    <location>
        <begin position="37"/>
        <end position="53"/>
    </location>
</feature>
<proteinExistence type="predicted"/>
<feature type="region of interest" description="Disordered" evidence="1">
    <location>
        <begin position="21"/>
        <end position="78"/>
    </location>
</feature>
<dbReference type="AlphaFoldDB" id="A0AAN7ZRG0"/>
<dbReference type="CDD" id="cd10568">
    <property type="entry name" value="SWIB_like"/>
    <property type="match status" value="1"/>
</dbReference>
<feature type="compositionally biased region" description="Basic and acidic residues" evidence="1">
    <location>
        <begin position="54"/>
        <end position="77"/>
    </location>
</feature>
<dbReference type="SUPFAM" id="SSF47592">
    <property type="entry name" value="SWIB/MDM2 domain"/>
    <property type="match status" value="1"/>
</dbReference>